<reference evidence="9" key="1">
    <citation type="journal article" date="2019" name="Int. J. Syst. Evol. Microbiol.">
        <title>The Global Catalogue of Microorganisms (GCM) 10K type strain sequencing project: providing services to taxonomists for standard genome sequencing and annotation.</title>
        <authorList>
            <consortium name="The Broad Institute Genomics Platform"/>
            <consortium name="The Broad Institute Genome Sequencing Center for Infectious Disease"/>
            <person name="Wu L."/>
            <person name="Ma J."/>
        </authorList>
    </citation>
    <scope>NUCLEOTIDE SEQUENCE [LARGE SCALE GENOMIC DNA]</scope>
    <source>
        <strain evidence="9">TISTR 2241</strain>
    </source>
</reference>
<evidence type="ECO:0000313" key="8">
    <source>
        <dbReference type="EMBL" id="MFD2617505.1"/>
    </source>
</evidence>
<dbReference type="SUPFAM" id="SSF55031">
    <property type="entry name" value="Bacterial exopeptidase dimerisation domain"/>
    <property type="match status" value="1"/>
</dbReference>
<dbReference type="RefSeq" id="WP_141191193.1">
    <property type="nucleotide sequence ID" value="NZ_JBHUMR010000012.1"/>
</dbReference>
<dbReference type="InterPro" id="IPR036264">
    <property type="entry name" value="Bact_exopeptidase_dim_dom"/>
</dbReference>
<evidence type="ECO:0000256" key="5">
    <source>
        <dbReference type="ARBA" id="ARBA00022801"/>
    </source>
</evidence>
<evidence type="ECO:0000256" key="4">
    <source>
        <dbReference type="ARBA" id="ARBA00022723"/>
    </source>
</evidence>
<dbReference type="EMBL" id="JBHUMR010000012">
    <property type="protein sequence ID" value="MFD2617505.1"/>
    <property type="molecule type" value="Genomic_DNA"/>
</dbReference>
<comment type="cofactor">
    <cofactor evidence="1">
        <name>Mn(2+)</name>
        <dbReference type="ChEBI" id="CHEBI:29035"/>
    </cofactor>
</comment>
<proteinExistence type="inferred from homology"/>
<dbReference type="InterPro" id="IPR002933">
    <property type="entry name" value="Peptidase_M20"/>
</dbReference>
<keyword evidence="6" id="KW-0464">Manganese</keyword>
<sequence length="409" mass="44749">MISINRIMERIELLSKISEPTEQGVSRVALTKEYKQAIDVVSTWMQEAGMSTRLDNAGNLIGFRKGSDETLAPVALGSHIDSVREGGKYDGIIGVIGGIEVAQHLFEENINIKRGIEVIAFCEEEGSRFQSGGVFGSRAMVGKLKEKDLEVTDEQGITRREALKNFGLDADHIEQAIREKGDLSLYLEMHIEQGPLLFSKNVPVGIVTGITGLSLIDITFKGEANHVGATPMNMRNDALLGASEVALQVEKITNRFGEFAVGTVSTLELLPGQVNIVPGEVKIVIDVRDLDEQRRDGILEEIELATQNVCQKRGLAYEINTRMKVKPALSAPHVLDQMLNDAEKLGIQTIKMPSGGGHDAQLMNEITDIGMVFVRSENGSHNPDEYAAPTDIEKGTQLLSEVTIHYLCD</sequence>
<evidence type="ECO:0000256" key="6">
    <source>
        <dbReference type="ARBA" id="ARBA00023211"/>
    </source>
</evidence>
<comment type="caution">
    <text evidence="8">The sequence shown here is derived from an EMBL/GenBank/DDBJ whole genome shotgun (WGS) entry which is preliminary data.</text>
</comment>
<accession>A0ABW5PRH6</accession>
<dbReference type="CDD" id="cd03884">
    <property type="entry name" value="M20_bAS"/>
    <property type="match status" value="1"/>
</dbReference>
<evidence type="ECO:0000259" key="7">
    <source>
        <dbReference type="Pfam" id="PF07687"/>
    </source>
</evidence>
<keyword evidence="5" id="KW-0378">Hydrolase</keyword>
<dbReference type="Pfam" id="PF07687">
    <property type="entry name" value="M20_dimer"/>
    <property type="match status" value="1"/>
</dbReference>
<dbReference type="Pfam" id="PF01546">
    <property type="entry name" value="Peptidase_M20"/>
    <property type="match status" value="1"/>
</dbReference>
<feature type="domain" description="Peptidase M20 dimerisation" evidence="7">
    <location>
        <begin position="211"/>
        <end position="306"/>
    </location>
</feature>
<dbReference type="NCBIfam" id="TIGR01879">
    <property type="entry name" value="hydantase"/>
    <property type="match status" value="1"/>
</dbReference>
<dbReference type="PANTHER" id="PTHR32494">
    <property type="entry name" value="ALLANTOATE DEIMINASE-RELATED"/>
    <property type="match status" value="1"/>
</dbReference>
<evidence type="ECO:0000256" key="2">
    <source>
        <dbReference type="ARBA" id="ARBA00006153"/>
    </source>
</evidence>
<name>A0ABW5PRH6_9BACI</name>
<dbReference type="Gene3D" id="3.40.630.10">
    <property type="entry name" value="Zn peptidases"/>
    <property type="match status" value="1"/>
</dbReference>
<dbReference type="PIRSF" id="PIRSF001235">
    <property type="entry name" value="Amidase_carbamoylase"/>
    <property type="match status" value="1"/>
</dbReference>
<organism evidence="8 9">
    <name type="scientific">Terrilactibacillus laevilacticus</name>
    <dbReference type="NCBI Taxonomy" id="1380157"/>
    <lineage>
        <taxon>Bacteria</taxon>
        <taxon>Bacillati</taxon>
        <taxon>Bacillota</taxon>
        <taxon>Bacilli</taxon>
        <taxon>Bacillales</taxon>
        <taxon>Bacillaceae</taxon>
        <taxon>Terrilactibacillus</taxon>
    </lineage>
</organism>
<dbReference type="InterPro" id="IPR011650">
    <property type="entry name" value="Peptidase_M20_dimer"/>
</dbReference>
<keyword evidence="4" id="KW-0479">Metal-binding</keyword>
<keyword evidence="9" id="KW-1185">Reference proteome</keyword>
<protein>
    <submittedName>
        <fullName evidence="8">M20 family metallo-hydrolase</fullName>
    </submittedName>
</protein>
<dbReference type="NCBIfam" id="NF006771">
    <property type="entry name" value="PRK09290.1-5"/>
    <property type="match status" value="1"/>
</dbReference>
<evidence type="ECO:0000256" key="1">
    <source>
        <dbReference type="ARBA" id="ARBA00001936"/>
    </source>
</evidence>
<dbReference type="Gene3D" id="3.30.70.360">
    <property type="match status" value="1"/>
</dbReference>
<dbReference type="InterPro" id="IPR010158">
    <property type="entry name" value="Amidase_Cbmase"/>
</dbReference>
<evidence type="ECO:0000313" key="9">
    <source>
        <dbReference type="Proteomes" id="UP001597458"/>
    </source>
</evidence>
<dbReference type="PANTHER" id="PTHR32494:SF19">
    <property type="entry name" value="ALLANTOATE DEIMINASE-RELATED"/>
    <property type="match status" value="1"/>
</dbReference>
<dbReference type="Proteomes" id="UP001597458">
    <property type="component" value="Unassembled WGS sequence"/>
</dbReference>
<comment type="subunit">
    <text evidence="3">Homodimer.</text>
</comment>
<dbReference type="SUPFAM" id="SSF53187">
    <property type="entry name" value="Zn-dependent exopeptidases"/>
    <property type="match status" value="1"/>
</dbReference>
<comment type="similarity">
    <text evidence="2">Belongs to the peptidase M20 family.</text>
</comment>
<evidence type="ECO:0000256" key="3">
    <source>
        <dbReference type="ARBA" id="ARBA00011738"/>
    </source>
</evidence>
<gene>
    <name evidence="8" type="ORF">ACFSTF_09340</name>
</gene>